<name>A0A3M7QGK8_BRAPC</name>
<feature type="non-terminal residue" evidence="1">
    <location>
        <position position="1"/>
    </location>
</feature>
<reference evidence="1 2" key="1">
    <citation type="journal article" date="2018" name="Sci. Rep.">
        <title>Genomic signatures of local adaptation to the degree of environmental predictability in rotifers.</title>
        <authorList>
            <person name="Franch-Gras L."/>
            <person name="Hahn C."/>
            <person name="Garcia-Roger E.M."/>
            <person name="Carmona M.J."/>
            <person name="Serra M."/>
            <person name="Gomez A."/>
        </authorList>
    </citation>
    <scope>NUCLEOTIDE SEQUENCE [LARGE SCALE GENOMIC DNA]</scope>
    <source>
        <strain evidence="1">HYR1</strain>
    </source>
</reference>
<comment type="caution">
    <text evidence="1">The sequence shown here is derived from an EMBL/GenBank/DDBJ whole genome shotgun (WGS) entry which is preliminary data.</text>
</comment>
<accession>A0A3M7QGK8</accession>
<evidence type="ECO:0000313" key="1">
    <source>
        <dbReference type="EMBL" id="RNA10567.1"/>
    </source>
</evidence>
<gene>
    <name evidence="1" type="ORF">BpHYR1_026480</name>
</gene>
<dbReference type="EMBL" id="REGN01006159">
    <property type="protein sequence ID" value="RNA10567.1"/>
    <property type="molecule type" value="Genomic_DNA"/>
</dbReference>
<proteinExistence type="predicted"/>
<dbReference type="Proteomes" id="UP000276133">
    <property type="component" value="Unassembled WGS sequence"/>
</dbReference>
<organism evidence="1 2">
    <name type="scientific">Brachionus plicatilis</name>
    <name type="common">Marine rotifer</name>
    <name type="synonym">Brachionus muelleri</name>
    <dbReference type="NCBI Taxonomy" id="10195"/>
    <lineage>
        <taxon>Eukaryota</taxon>
        <taxon>Metazoa</taxon>
        <taxon>Spiralia</taxon>
        <taxon>Gnathifera</taxon>
        <taxon>Rotifera</taxon>
        <taxon>Eurotatoria</taxon>
        <taxon>Monogononta</taxon>
        <taxon>Pseudotrocha</taxon>
        <taxon>Ploima</taxon>
        <taxon>Brachionidae</taxon>
        <taxon>Brachionus</taxon>
    </lineage>
</organism>
<keyword evidence="2" id="KW-1185">Reference proteome</keyword>
<evidence type="ECO:0000313" key="2">
    <source>
        <dbReference type="Proteomes" id="UP000276133"/>
    </source>
</evidence>
<dbReference type="AlphaFoldDB" id="A0A3M7QGK8"/>
<protein>
    <submittedName>
        <fullName evidence="1">Uncharacterized protein</fullName>
    </submittedName>
</protein>
<sequence>SRSTPNRFRPCKCWCICPKFFLELLSSPTDSDRHHHQFHEHSLATPPNDNSHDLRIADSEASPIQSLCNIGFFKLVASNLNSALLHNMAHLINALRPGAFLSYEALT</sequence>